<proteinExistence type="predicted"/>
<feature type="compositionally biased region" description="Basic and acidic residues" evidence="1">
    <location>
        <begin position="1492"/>
        <end position="1503"/>
    </location>
</feature>
<sequence length="1516" mass="173652">MRLAFFSVLLMFVQLVSAQLKQFTDDPNKFLGEMTSLYTVLENKDDRKSGEAFMLEKFTPFWNGGYLTDPQKKTVIANCNQMMKKKMKAYPHFMNYMVSLLNMSEAGKLPAVFDPWHQTLDKLMGKSTSNSFLSFLSSSDSLFLANYLYVSNTTKWVASNSTYDFTFEEEPVVFFPSLILTCYANNDSSVIYDTRGKYYPLQKKWVGERGRIDWKRAGLNPDDVYATFGRYEIELKSREYSVDSVEFHNKEFFGATPLPGRIEEKVLANRSGDNALYPQFTSYDKRLAIKDIYKDVDYEGGFSMHGPKLLGSGDEYYDAILSFKKDGQVFLVSRSKSFSIRHDRVNSDRASVAIYFEGDSIYHPGLIMRYIDKQLNKDNLAAGDSVWETVREISFIRDDEGLRQTPFFNTYHKVDMYFEALYWKLDDPMIDFRMIKGPGSSSEGLFESANYYSEGRFEKLKGINDLHPFQSMKNYCNQIGSRAFSVPDYAGYRRIQVEGIRAELIDYAIKGFVIYDPNTDKVFVKDKVFDYLNAKVGKADYDVIQFHSVIEKESNATFSLLNWDMKIRGVSRVFLSDSQAVIIYPNDQEIILKKNRDFTFAGRVHAGMFDYYGKNFSFEYDKFKLNLPIIDSMTFKVRSRTPDEYGEYPLIRVKSVIEDLSGDILIDHPNNKSGRKPFPEYPIFNSKKFSFVYWDKNSDYPGSYPRDNFFYRIDPFTLDSLDDFETDALEFKGYLSSAGIFPDITQPLKVMKDYSLGFIHNTGPAGYPTYGGKGTFTNIIDLSNKGLFGSGTLKYLSSESKSDNFLFFPDHMTAKVKDYVVKEQTSPSIPPVEAHNVMQEWKPYEDQLAVTTTDQPAKLYKEETEMTGTLNITPGGLTGSGKLDFRNASMTSDLFKFKERTFDTDTCDFYLKTADYDELAFETKNYKGHVDFDEKKGEFKSNGGTSLVSFPVNEYICYMDQFDWYMDKDEIDLQNNAVNVPGIDKMDIKELADLDLAGSEFISTHPAQDSLRFRSSRAKYSLREKVIYASDVMFIKVADATIFPGDGNVTILKKAEMVPLENAQILANNTTKYHTISSARVSIYGKNSYSGEGYYDYIDEMDGMQRIFLDKVAVDSTIQTYAHGYIKDSLEFTLSPYFDFYGDVRLTASAEFLTFDGGVRIKHQCDTLGLQWLSFETEIDPQNIFIPVPEMINNTKGDRIYCGLYLNRDSIGVYPAFLSRKFLGGDPELAASSGFLTYDHGSNEYRVSSKDKLAQPVLPGKYMSLSVYKCMSRNEGKLSFGDNFGRLKMNNYGIIDHSNRDSSTMIYSVSELDFFLAPDALTMFEQTFDANPELEPTNVRSELYTKYLGEIMTPEDAEKAESELVLYGYFKKLPEKLEHTITFSDLTLKYNPKTKSYLSQGKIGIATVGKTQVNKYVDGKMELSQKRSGDRLTFILDLGSDWFFFDYYNGNMAVFSSKKEWNDIIINSKPEDRELKAKDGEKLYRYTYSSSSKKEKWLKKVNEGTEEEEGEGDNGE</sequence>
<evidence type="ECO:0000256" key="1">
    <source>
        <dbReference type="SAM" id="MobiDB-lite"/>
    </source>
</evidence>
<accession>A0A644XGE6</accession>
<evidence type="ECO:0000313" key="2">
    <source>
        <dbReference type="EMBL" id="MPM15169.1"/>
    </source>
</evidence>
<feature type="region of interest" description="Disordered" evidence="1">
    <location>
        <begin position="1488"/>
        <end position="1516"/>
    </location>
</feature>
<protein>
    <submittedName>
        <fullName evidence="2">Uncharacterized protein</fullName>
    </submittedName>
</protein>
<comment type="caution">
    <text evidence="2">The sequence shown here is derived from an EMBL/GenBank/DDBJ whole genome shotgun (WGS) entry which is preliminary data.</text>
</comment>
<dbReference type="EMBL" id="VSSQ01002397">
    <property type="protein sequence ID" value="MPM15169.1"/>
    <property type="molecule type" value="Genomic_DNA"/>
</dbReference>
<feature type="compositionally biased region" description="Acidic residues" evidence="1">
    <location>
        <begin position="1504"/>
        <end position="1516"/>
    </location>
</feature>
<gene>
    <name evidence="2" type="ORF">SDC9_61535</name>
</gene>
<organism evidence="2">
    <name type="scientific">bioreactor metagenome</name>
    <dbReference type="NCBI Taxonomy" id="1076179"/>
    <lineage>
        <taxon>unclassified sequences</taxon>
        <taxon>metagenomes</taxon>
        <taxon>ecological metagenomes</taxon>
    </lineage>
</organism>
<reference evidence="2" key="1">
    <citation type="submission" date="2019-08" db="EMBL/GenBank/DDBJ databases">
        <authorList>
            <person name="Kucharzyk K."/>
            <person name="Murdoch R.W."/>
            <person name="Higgins S."/>
            <person name="Loffler F."/>
        </authorList>
    </citation>
    <scope>NUCLEOTIDE SEQUENCE</scope>
</reference>
<name>A0A644XGE6_9ZZZZ</name>